<dbReference type="GeneID" id="23443824"/>
<protein>
    <recommendedName>
        <fullName evidence="10">M18 family aminopeptidase</fullName>
        <ecNumber evidence="10">3.4.11.-</ecNumber>
    </recommendedName>
</protein>
<dbReference type="GO" id="GO:0005737">
    <property type="term" value="C:cytoplasm"/>
    <property type="evidence" value="ECO:0007669"/>
    <property type="project" value="UniProtKB-ARBA"/>
</dbReference>
<dbReference type="SUPFAM" id="SSF53187">
    <property type="entry name" value="Zn-dependent exopeptidases"/>
    <property type="match status" value="1"/>
</dbReference>
<evidence type="ECO:0000313" key="13">
    <source>
        <dbReference type="Proteomes" id="UP000003836"/>
    </source>
</evidence>
<keyword evidence="8 9" id="KW-0482">Metalloprotease</keyword>
<keyword evidence="4 9" id="KW-0645">Protease</keyword>
<reference evidence="12 13" key="2">
    <citation type="journal article" date="2012" name="Int. J. Syst. Evol. Microbiol.">
        <title>Vibrio caribbeanicus sp. nov., isolated from the marine sponge Scleritoderma cyanea.</title>
        <authorList>
            <person name="Hoffmann M."/>
            <person name="Monday S.R."/>
            <person name="Allard M.W."/>
            <person name="Strain E.A."/>
            <person name="Whittaker P."/>
            <person name="Naum M."/>
            <person name="McCarthy P.J."/>
            <person name="Lopez J.V."/>
            <person name="Fischer M."/>
            <person name="Brown E.W."/>
        </authorList>
    </citation>
    <scope>NUCLEOTIDE SEQUENCE [LARGE SCALE GENOMIC DNA]</scope>
    <source>
        <strain evidence="12 13">ATCC 19109</strain>
    </source>
</reference>
<dbReference type="PATRIC" id="fig|1051646.9.peg.724"/>
<evidence type="ECO:0000256" key="4">
    <source>
        <dbReference type="ARBA" id="ARBA00022670"/>
    </source>
</evidence>
<dbReference type="GO" id="GO:0008270">
    <property type="term" value="F:zinc ion binding"/>
    <property type="evidence" value="ECO:0007669"/>
    <property type="project" value="InterPro"/>
</dbReference>
<evidence type="ECO:0000256" key="9">
    <source>
        <dbReference type="RuleBase" id="RU004386"/>
    </source>
</evidence>
<evidence type="ECO:0000313" key="14">
    <source>
        <dbReference type="Proteomes" id="UP000030071"/>
    </source>
</evidence>
<keyword evidence="7 9" id="KW-0862">Zinc</keyword>
<proteinExistence type="inferred from homology"/>
<evidence type="ECO:0000313" key="11">
    <source>
        <dbReference type="EMBL" id="AIW13318.1"/>
    </source>
</evidence>
<dbReference type="EC" id="3.4.11.-" evidence="10"/>
<keyword evidence="13" id="KW-1185">Reference proteome</keyword>
<dbReference type="GO" id="GO:0004177">
    <property type="term" value="F:aminopeptidase activity"/>
    <property type="evidence" value="ECO:0007669"/>
    <property type="project" value="UniProtKB-KW"/>
</dbReference>
<evidence type="ECO:0000313" key="12">
    <source>
        <dbReference type="EMBL" id="EGU56067.1"/>
    </source>
</evidence>
<dbReference type="KEGG" id="vtu:IX91_03740"/>
<dbReference type="Proteomes" id="UP000030071">
    <property type="component" value="Chromosome 1"/>
</dbReference>
<evidence type="ECO:0000256" key="3">
    <source>
        <dbReference type="ARBA" id="ARBA00022438"/>
    </source>
</evidence>
<dbReference type="eggNOG" id="COG1362">
    <property type="taxonomic scope" value="Bacteria"/>
</dbReference>
<keyword evidence="6 9" id="KW-0378">Hydrolase</keyword>
<dbReference type="AlphaFoldDB" id="F9T4F6"/>
<evidence type="ECO:0000256" key="7">
    <source>
        <dbReference type="ARBA" id="ARBA00022833"/>
    </source>
</evidence>
<comment type="cofactor">
    <cofactor evidence="1 10">
        <name>Zn(2+)</name>
        <dbReference type="ChEBI" id="CHEBI:29105"/>
    </cofactor>
</comment>
<dbReference type="InterPro" id="IPR023358">
    <property type="entry name" value="Peptidase_M18_dom2"/>
</dbReference>
<evidence type="ECO:0000256" key="1">
    <source>
        <dbReference type="ARBA" id="ARBA00001947"/>
    </source>
</evidence>
<dbReference type="HOGENOM" id="CLU_019532_2_0_6"/>
<reference evidence="11 14" key="3">
    <citation type="submission" date="2014-08" db="EMBL/GenBank/DDBJ databases">
        <title>First Complete Genome Sequence of the Shellfish Pathogen Vibrio tubiashii.</title>
        <authorList>
            <person name="Richards G.P."/>
            <person name="Needleman D.S."/>
            <person name="Watson M.A."/>
            <person name="Bono J.L."/>
        </authorList>
    </citation>
    <scope>NUCLEOTIDE SEQUENCE [LARGE SCALE GENOMIC DNA]</scope>
    <source>
        <strain evidence="11 14">ATCC 19109</strain>
    </source>
</reference>
<dbReference type="Pfam" id="PF02127">
    <property type="entry name" value="Peptidase_M18"/>
    <property type="match status" value="1"/>
</dbReference>
<dbReference type="Proteomes" id="UP000003836">
    <property type="component" value="Unassembled WGS sequence"/>
</dbReference>
<reference evidence="12" key="1">
    <citation type="submission" date="2011-08" db="EMBL/GenBank/DDBJ databases">
        <authorList>
            <person name="Hoffman M."/>
            <person name="Strain E.A."/>
            <person name="Brown E."/>
            <person name="Allard M.W."/>
        </authorList>
    </citation>
    <scope>NUCLEOTIDE SEQUENCE</scope>
    <source>
        <strain evidence="12">ATCC 19109</strain>
    </source>
</reference>
<dbReference type="PANTHER" id="PTHR28570:SF3">
    <property type="entry name" value="ASPARTYL AMINOPEPTIDASE"/>
    <property type="match status" value="1"/>
</dbReference>
<accession>F9T4F6</accession>
<name>F9T4F6_9VIBR</name>
<dbReference type="Gene3D" id="3.40.630.10">
    <property type="entry name" value="Zn peptidases"/>
    <property type="match status" value="1"/>
</dbReference>
<keyword evidence="3 9" id="KW-0031">Aminopeptidase</keyword>
<gene>
    <name evidence="11" type="ORF">IX91_03740</name>
    <name evidence="12" type="ORF">VITU9109_08902</name>
</gene>
<dbReference type="GO" id="GO:0006508">
    <property type="term" value="P:proteolysis"/>
    <property type="evidence" value="ECO:0007669"/>
    <property type="project" value="UniProtKB-KW"/>
</dbReference>
<keyword evidence="5 9" id="KW-0479">Metal-binding</keyword>
<sequence length="412" mass="45787">MDLPSDLLAFINKSPTPFHAVKTCRTILLKQGFEELKEEDNWIIDDNKKYFLIKGGASIVIINSSNECTLNAKGGRLLVAHTDSPTLKLKQHFSIPHQTALYLDVNTYASPLISTWLDRPLALAGQVFVEEAKGIRHCLVDSIHPSCTIPSFPIGLHQHRKPDQALEHLVALSYHANPDNWFKDTFQIPHTVVHHNVSLYPVADPSTQNPTTPYLTSARLDNLISCYAAVLAAIHSDAKSPLVVALFDKEEVGNKGYNGCASPWLSNTLKRMWRSRAHYHQVLARSIALSLDTVQASQPDLDAYLNPDHAPSLGNGIVMKVSESNRYCNDPEALNLFLNWSHEANIRYQVYAAKLNQSSGSTLGPLLATTLGIPCIDVGIPILAMHASQEIAHQEDFHHYVQLAQQFSYVNH</sequence>
<evidence type="ECO:0000256" key="2">
    <source>
        <dbReference type="ARBA" id="ARBA00008290"/>
    </source>
</evidence>
<dbReference type="Gene3D" id="2.30.250.10">
    <property type="entry name" value="Aminopeptidase i, Domain 2"/>
    <property type="match status" value="1"/>
</dbReference>
<dbReference type="PANTHER" id="PTHR28570">
    <property type="entry name" value="ASPARTYL AMINOPEPTIDASE"/>
    <property type="match status" value="1"/>
</dbReference>
<dbReference type="InterPro" id="IPR001948">
    <property type="entry name" value="Peptidase_M18"/>
</dbReference>
<dbReference type="PRINTS" id="PR00932">
    <property type="entry name" value="AMINO1PTASE"/>
</dbReference>
<comment type="similarity">
    <text evidence="2 9">Belongs to the peptidase M18 family.</text>
</comment>
<dbReference type="RefSeq" id="WP_004744390.1">
    <property type="nucleotide sequence ID" value="NZ_AFWI01000124.1"/>
</dbReference>
<dbReference type="GO" id="GO:0008237">
    <property type="term" value="F:metallopeptidase activity"/>
    <property type="evidence" value="ECO:0007669"/>
    <property type="project" value="UniProtKB-KW"/>
</dbReference>
<organism evidence="11 14">
    <name type="scientific">Vibrio tubiashii ATCC 19109</name>
    <dbReference type="NCBI Taxonomy" id="1051646"/>
    <lineage>
        <taxon>Bacteria</taxon>
        <taxon>Pseudomonadati</taxon>
        <taxon>Pseudomonadota</taxon>
        <taxon>Gammaproteobacteria</taxon>
        <taxon>Vibrionales</taxon>
        <taxon>Vibrionaceae</taxon>
        <taxon>Vibrio</taxon>
        <taxon>Vibrio oreintalis group</taxon>
    </lineage>
</organism>
<dbReference type="EMBL" id="CP009354">
    <property type="protein sequence ID" value="AIW13318.1"/>
    <property type="molecule type" value="Genomic_DNA"/>
</dbReference>
<evidence type="ECO:0000256" key="6">
    <source>
        <dbReference type="ARBA" id="ARBA00022801"/>
    </source>
</evidence>
<dbReference type="SUPFAM" id="SSF101821">
    <property type="entry name" value="Aminopeptidase/glucanase lid domain"/>
    <property type="match status" value="1"/>
</dbReference>
<evidence type="ECO:0000256" key="10">
    <source>
        <dbReference type="RuleBase" id="RU004387"/>
    </source>
</evidence>
<evidence type="ECO:0000256" key="8">
    <source>
        <dbReference type="ARBA" id="ARBA00023049"/>
    </source>
</evidence>
<evidence type="ECO:0000256" key="5">
    <source>
        <dbReference type="ARBA" id="ARBA00022723"/>
    </source>
</evidence>
<dbReference type="EMBL" id="AFWI01000124">
    <property type="protein sequence ID" value="EGU56067.1"/>
    <property type="molecule type" value="Genomic_DNA"/>
</dbReference>